<feature type="region of interest" description="Disordered" evidence="2">
    <location>
        <begin position="264"/>
        <end position="467"/>
    </location>
</feature>
<gene>
    <name evidence="3" type="ORF">Hypma_010094</name>
</gene>
<accession>A0A369JQD9</accession>
<feature type="compositionally biased region" description="Polar residues" evidence="2">
    <location>
        <begin position="381"/>
        <end position="398"/>
    </location>
</feature>
<dbReference type="AlphaFoldDB" id="A0A369JQD9"/>
<organism evidence="3 4">
    <name type="scientific">Hypsizygus marmoreus</name>
    <name type="common">White beech mushroom</name>
    <name type="synonym">Agaricus marmoreus</name>
    <dbReference type="NCBI Taxonomy" id="39966"/>
    <lineage>
        <taxon>Eukaryota</taxon>
        <taxon>Fungi</taxon>
        <taxon>Dikarya</taxon>
        <taxon>Basidiomycota</taxon>
        <taxon>Agaricomycotina</taxon>
        <taxon>Agaricomycetes</taxon>
        <taxon>Agaricomycetidae</taxon>
        <taxon>Agaricales</taxon>
        <taxon>Tricholomatineae</taxon>
        <taxon>Lyophyllaceae</taxon>
        <taxon>Hypsizygus</taxon>
    </lineage>
</organism>
<feature type="region of interest" description="Disordered" evidence="2">
    <location>
        <begin position="214"/>
        <end position="245"/>
    </location>
</feature>
<feature type="compositionally biased region" description="Polar residues" evidence="2">
    <location>
        <begin position="14"/>
        <end position="26"/>
    </location>
</feature>
<name>A0A369JQD9_HYPMA</name>
<feature type="coiled-coil region" evidence="1">
    <location>
        <begin position="58"/>
        <end position="119"/>
    </location>
</feature>
<reference evidence="3" key="1">
    <citation type="submission" date="2018-04" db="EMBL/GenBank/DDBJ databases">
        <title>Whole genome sequencing of Hypsizygus marmoreus.</title>
        <authorList>
            <person name="Choi I.-G."/>
            <person name="Min B."/>
            <person name="Kim J.-G."/>
            <person name="Kim S."/>
            <person name="Oh Y.-L."/>
            <person name="Kong W.-S."/>
            <person name="Park H."/>
            <person name="Jeong J."/>
            <person name="Song E.-S."/>
        </authorList>
    </citation>
    <scope>NUCLEOTIDE SEQUENCE [LARGE SCALE GENOMIC DNA]</scope>
    <source>
        <strain evidence="3">51987-8</strain>
    </source>
</reference>
<feature type="compositionally biased region" description="Low complexity" evidence="2">
    <location>
        <begin position="272"/>
        <end position="289"/>
    </location>
</feature>
<keyword evidence="4" id="KW-1185">Reference proteome</keyword>
<feature type="region of interest" description="Disordered" evidence="2">
    <location>
        <begin position="1"/>
        <end position="26"/>
    </location>
</feature>
<dbReference type="InParanoid" id="A0A369JQD9"/>
<evidence type="ECO:0000313" key="3">
    <source>
        <dbReference type="EMBL" id="RDB22605.1"/>
    </source>
</evidence>
<keyword evidence="1" id="KW-0175">Coiled coil</keyword>
<sequence length="538" mass="58472">MSAPLNTGAIVSSAGASNSRPQSNDPANLRSRIVEILAGTANGCLTELGYYPGMPQRLQALEVQNAQWQSENVKLFQDNRSLARALQQQNDASKHMNTIRSLESQVAGLLNERAQLLQRNEALTAGRPLDPSYQRLLSEHHKLQDYYTAALTEIKQLRDYIERMGGVQQSLLHPAQIAIGQPARAPLPSRVGQGSQPSLSPQAHDVPRLSHAAHNYAPSNPIVPSQQPANPLTQANQASVSHSQAKLASNFQKTLSIVSSWRRHNIVHQPERPSSSRSSSSVSSRSRPSTGQVTNSQHQPSLSINITHPPSTQQHYSLPPTPLSAVNGSHPHLPSAIPQAPNPQLDEQLTPAPENISQGLGHTHRPPSRSTSMSEPAPARTSPNVGSASMTAVSQERSPSSDHDSLKRAGEAISEEIEAERRKKQRLADEAPAATTKEEATPEQAVPVSNDDDEDEGSDDEPIEVGPDGLRLVEDCLGALIDDDEEHEGAQICRLCLARFSLGYSEKPKPFINATTDELHQHCVTEHQTAWDALRHKV</sequence>
<feature type="compositionally biased region" description="Basic and acidic residues" evidence="2">
    <location>
        <begin position="399"/>
        <end position="410"/>
    </location>
</feature>
<comment type="caution">
    <text evidence="3">The sequence shown here is derived from an EMBL/GenBank/DDBJ whole genome shotgun (WGS) entry which is preliminary data.</text>
</comment>
<dbReference type="EMBL" id="LUEZ02000049">
    <property type="protein sequence ID" value="RDB22605.1"/>
    <property type="molecule type" value="Genomic_DNA"/>
</dbReference>
<dbReference type="Proteomes" id="UP000076154">
    <property type="component" value="Unassembled WGS sequence"/>
</dbReference>
<feature type="compositionally biased region" description="Acidic residues" evidence="2">
    <location>
        <begin position="450"/>
        <end position="463"/>
    </location>
</feature>
<feature type="compositionally biased region" description="Polar residues" evidence="2">
    <location>
        <begin position="222"/>
        <end position="245"/>
    </location>
</feature>
<proteinExistence type="predicted"/>
<evidence type="ECO:0000256" key="2">
    <source>
        <dbReference type="SAM" id="MobiDB-lite"/>
    </source>
</evidence>
<feature type="compositionally biased region" description="Polar residues" evidence="2">
    <location>
        <begin position="290"/>
        <end position="316"/>
    </location>
</feature>
<protein>
    <submittedName>
        <fullName evidence="3">Uncharacterized protein</fullName>
    </submittedName>
</protein>
<dbReference type="OrthoDB" id="3263403at2759"/>
<feature type="compositionally biased region" description="Polar residues" evidence="2">
    <location>
        <begin position="192"/>
        <end position="201"/>
    </location>
</feature>
<evidence type="ECO:0000256" key="1">
    <source>
        <dbReference type="SAM" id="Coils"/>
    </source>
</evidence>
<dbReference type="STRING" id="39966.A0A369JQD9"/>
<feature type="region of interest" description="Disordered" evidence="2">
    <location>
        <begin position="185"/>
        <end position="204"/>
    </location>
</feature>
<evidence type="ECO:0000313" key="4">
    <source>
        <dbReference type="Proteomes" id="UP000076154"/>
    </source>
</evidence>